<organism evidence="20 21">
    <name type="scientific">Galdieria partita</name>
    <dbReference type="NCBI Taxonomy" id="83374"/>
    <lineage>
        <taxon>Eukaryota</taxon>
        <taxon>Rhodophyta</taxon>
        <taxon>Bangiophyceae</taxon>
        <taxon>Galdieriales</taxon>
        <taxon>Galdieriaceae</taxon>
        <taxon>Galdieria</taxon>
    </lineage>
</organism>
<keyword evidence="17" id="KW-0472">Membrane</keyword>
<evidence type="ECO:0000256" key="13">
    <source>
        <dbReference type="ARBA" id="ARBA00022827"/>
    </source>
</evidence>
<evidence type="ECO:0000256" key="7">
    <source>
        <dbReference type="ARBA" id="ARBA00005855"/>
    </source>
</evidence>
<reference evidence="20" key="2">
    <citation type="submission" date="2022-01" db="EMBL/GenBank/DDBJ databases">
        <authorList>
            <person name="Hirooka S."/>
            <person name="Miyagishima S.Y."/>
        </authorList>
    </citation>
    <scope>NUCLEOTIDE SEQUENCE</scope>
    <source>
        <strain evidence="20">NBRC 102759</strain>
    </source>
</reference>
<dbReference type="PANTHER" id="PTHR46313:SF3">
    <property type="entry name" value="PROLYCOPENE ISOMERASE, CHLOROPLASTIC"/>
    <property type="match status" value="1"/>
</dbReference>
<keyword evidence="14" id="KW-0521">NADP</keyword>
<dbReference type="NCBIfam" id="TIGR02730">
    <property type="entry name" value="carot_isom"/>
    <property type="match status" value="1"/>
</dbReference>
<keyword evidence="10" id="KW-0285">Flavoprotein</keyword>
<comment type="subcellular location">
    <subcellularLocation>
        <location evidence="5">Plastid</location>
        <location evidence="5">Chloroplast membrane</location>
        <topology evidence="5">Peripheral membrane protein</topology>
    </subcellularLocation>
</comment>
<evidence type="ECO:0000313" key="21">
    <source>
        <dbReference type="Proteomes" id="UP001061958"/>
    </source>
</evidence>
<feature type="domain" description="Amine oxidase" evidence="19">
    <location>
        <begin position="72"/>
        <end position="471"/>
    </location>
</feature>
<dbReference type="Pfam" id="PF01593">
    <property type="entry name" value="Amino_oxidase"/>
    <property type="match status" value="1"/>
</dbReference>
<evidence type="ECO:0000256" key="14">
    <source>
        <dbReference type="ARBA" id="ARBA00022857"/>
    </source>
</evidence>
<evidence type="ECO:0000313" key="20">
    <source>
        <dbReference type="EMBL" id="GJQ09754.1"/>
    </source>
</evidence>
<dbReference type="AlphaFoldDB" id="A0A9C7PT18"/>
<reference evidence="20" key="1">
    <citation type="journal article" date="2022" name="Proc. Natl. Acad. Sci. U.S.A.">
        <title>Life cycle and functional genomics of the unicellular red alga Galdieria for elucidating algal and plant evolution and industrial use.</title>
        <authorList>
            <person name="Hirooka S."/>
            <person name="Itabashi T."/>
            <person name="Ichinose T.M."/>
            <person name="Onuma R."/>
            <person name="Fujiwara T."/>
            <person name="Yamashita S."/>
            <person name="Jong L.W."/>
            <person name="Tomita R."/>
            <person name="Iwane A.H."/>
            <person name="Miyagishima S.Y."/>
        </authorList>
    </citation>
    <scope>NUCLEOTIDE SEQUENCE</scope>
    <source>
        <strain evidence="20">NBRC 102759</strain>
    </source>
</reference>
<dbReference type="PRINTS" id="PR00419">
    <property type="entry name" value="ADXRDTASE"/>
</dbReference>
<sequence>MNAFIASDLLKRDYKGCKKTFCLCCNKLPMKYGWFSLYYRKQSSNRNFSTRVVINSVSLPNETEVAVIGSGIGGLVTATQLAKRGVKVAVFEKYLIPGGSSGYFTKDGLIFDVGASMIFGLGNKGTTNTLTRALAAVGIELETIPDPVQIHYHLPDNINIRVHRSYEKFLEELQMRFPHERQGLKNFYDECWQVFHSLNSIELLSLEEPYYLLRVFREKPLACLGLVKYLSWNAGDIARKYISDPIVLAFIDLECYCWSVVDANKTPMINAGMVFGDRHYGGIHYPKGGVGTIARSLAKGLESLGGSIHYGNPVVSILCDHSQDSFGRKLMHTKGIQLKNRHIVTSQYVVSNATRWNTFDQLLPDIALPVMEQRWRENYQMSPSFLSIHLTVDANRLSYPIVDCHHIVLENWEEMETAKDAQGTIFVSIPTVLDSSLAPAGYHIFHIFTPSWMEEWIGLSPEEYKEKKQRLKNHILARLEKAVFPGLTSAIQQAIVGSPRTHRRFLSRLDGTYGPIPRRKLPGLLTMPLNRTSIDKLYCVGDSTFPGQGLNAVAFSGFSCSHRIAADMDLVPHLPVWLDRWLSWWISYSRFQ</sequence>
<dbReference type="InterPro" id="IPR014101">
    <property type="entry name" value="CrtISO"/>
</dbReference>
<gene>
    <name evidence="20" type="ORF">GpartN1_g1545.t1</name>
</gene>
<keyword evidence="18" id="KW-0413">Isomerase</keyword>
<dbReference type="Gene3D" id="3.90.660.50">
    <property type="match status" value="1"/>
</dbReference>
<dbReference type="GO" id="GO:0031969">
    <property type="term" value="C:chloroplast membrane"/>
    <property type="evidence" value="ECO:0007669"/>
    <property type="project" value="UniProtKB-SubCell"/>
</dbReference>
<comment type="cofactor">
    <cofactor evidence="4">
        <name>FAD</name>
        <dbReference type="ChEBI" id="CHEBI:57692"/>
    </cofactor>
</comment>
<evidence type="ECO:0000256" key="10">
    <source>
        <dbReference type="ARBA" id="ARBA00022630"/>
    </source>
</evidence>
<comment type="cofactor">
    <cofactor evidence="3">
        <name>NADP(+)</name>
        <dbReference type="ChEBI" id="CHEBI:58349"/>
    </cofactor>
</comment>
<keyword evidence="13" id="KW-0274">FAD</keyword>
<evidence type="ECO:0000256" key="9">
    <source>
        <dbReference type="ARBA" id="ARBA00022528"/>
    </source>
</evidence>
<dbReference type="InterPro" id="IPR002937">
    <property type="entry name" value="Amino_oxidase"/>
</dbReference>
<dbReference type="SUPFAM" id="SSF51905">
    <property type="entry name" value="FAD/NAD(P)-binding domain"/>
    <property type="match status" value="1"/>
</dbReference>
<evidence type="ECO:0000256" key="17">
    <source>
        <dbReference type="ARBA" id="ARBA00023136"/>
    </source>
</evidence>
<evidence type="ECO:0000256" key="6">
    <source>
        <dbReference type="ARBA" id="ARBA00004900"/>
    </source>
</evidence>
<comment type="pathway">
    <text evidence="6">Carotenoid biosynthesis; lycopene biosynthesis.</text>
</comment>
<keyword evidence="11" id="KW-0934">Plastid</keyword>
<evidence type="ECO:0000256" key="3">
    <source>
        <dbReference type="ARBA" id="ARBA00001937"/>
    </source>
</evidence>
<evidence type="ECO:0000256" key="8">
    <source>
        <dbReference type="ARBA" id="ARBA00012419"/>
    </source>
</evidence>
<proteinExistence type="inferred from homology"/>
<dbReference type="EMBL" id="BQMJ01000010">
    <property type="protein sequence ID" value="GJQ09754.1"/>
    <property type="molecule type" value="Genomic_DNA"/>
</dbReference>
<evidence type="ECO:0000256" key="16">
    <source>
        <dbReference type="ARBA" id="ARBA00023027"/>
    </source>
</evidence>
<dbReference type="InterPro" id="IPR036188">
    <property type="entry name" value="FAD/NAD-bd_sf"/>
</dbReference>
<dbReference type="Gene3D" id="3.50.50.60">
    <property type="entry name" value="FAD/NAD(P)-binding domain"/>
    <property type="match status" value="1"/>
</dbReference>
<keyword evidence="15" id="KW-0809">Transit peptide</keyword>
<evidence type="ECO:0000256" key="4">
    <source>
        <dbReference type="ARBA" id="ARBA00001974"/>
    </source>
</evidence>
<comment type="similarity">
    <text evidence="7">Belongs to the carotenoid/retinoid oxidoreductase family. CrtISO subfamily.</text>
</comment>
<evidence type="ECO:0000256" key="5">
    <source>
        <dbReference type="ARBA" id="ARBA00004258"/>
    </source>
</evidence>
<dbReference type="OrthoDB" id="7777654at2759"/>
<keyword evidence="12" id="KW-0125">Carotenoid biosynthesis</keyword>
<name>A0A9C7PT18_9RHOD</name>
<accession>A0A9C7PT18</accession>
<dbReference type="PANTHER" id="PTHR46313">
    <property type="match status" value="1"/>
</dbReference>
<evidence type="ECO:0000256" key="11">
    <source>
        <dbReference type="ARBA" id="ARBA00022640"/>
    </source>
</evidence>
<dbReference type="EC" id="5.2.1.13" evidence="8"/>
<evidence type="ECO:0000256" key="15">
    <source>
        <dbReference type="ARBA" id="ARBA00022946"/>
    </source>
</evidence>
<comment type="catalytic activity">
    <reaction evidence="1">
        <text>7,7',9,9'-tetra-cis-lycopene = all-trans-lycopene</text>
        <dbReference type="Rhea" id="RHEA:30971"/>
        <dbReference type="ChEBI" id="CHEBI:15948"/>
        <dbReference type="ChEBI" id="CHEBI:62466"/>
        <dbReference type="EC" id="5.2.1.13"/>
    </reaction>
</comment>
<dbReference type="Proteomes" id="UP001061958">
    <property type="component" value="Unassembled WGS sequence"/>
</dbReference>
<dbReference type="InterPro" id="IPR045892">
    <property type="entry name" value="CrtISO-like"/>
</dbReference>
<evidence type="ECO:0000256" key="1">
    <source>
        <dbReference type="ARBA" id="ARBA00000004"/>
    </source>
</evidence>
<dbReference type="GO" id="GO:0046608">
    <property type="term" value="F:carotenoid isomerase activity"/>
    <property type="evidence" value="ECO:0007669"/>
    <property type="project" value="InterPro"/>
</dbReference>
<comment type="caution">
    <text evidence="20">The sequence shown here is derived from an EMBL/GenBank/DDBJ whole genome shotgun (WGS) entry which is preliminary data.</text>
</comment>
<dbReference type="GO" id="GO:0016491">
    <property type="term" value="F:oxidoreductase activity"/>
    <property type="evidence" value="ECO:0007669"/>
    <property type="project" value="InterPro"/>
</dbReference>
<keyword evidence="16" id="KW-0520">NAD</keyword>
<evidence type="ECO:0000259" key="19">
    <source>
        <dbReference type="Pfam" id="PF01593"/>
    </source>
</evidence>
<keyword evidence="9" id="KW-0150">Chloroplast</keyword>
<comment type="cofactor">
    <cofactor evidence="2">
        <name>NAD(+)</name>
        <dbReference type="ChEBI" id="CHEBI:57540"/>
    </cofactor>
</comment>
<evidence type="ECO:0000256" key="18">
    <source>
        <dbReference type="ARBA" id="ARBA00023235"/>
    </source>
</evidence>
<evidence type="ECO:0000256" key="2">
    <source>
        <dbReference type="ARBA" id="ARBA00001911"/>
    </source>
</evidence>
<evidence type="ECO:0000256" key="12">
    <source>
        <dbReference type="ARBA" id="ARBA00022746"/>
    </source>
</evidence>
<dbReference type="GO" id="GO:0016117">
    <property type="term" value="P:carotenoid biosynthetic process"/>
    <property type="evidence" value="ECO:0007669"/>
    <property type="project" value="UniProtKB-KW"/>
</dbReference>
<keyword evidence="21" id="KW-1185">Reference proteome</keyword>
<protein>
    <recommendedName>
        <fullName evidence="8">prolycopene isomerase</fullName>
        <ecNumber evidence="8">5.2.1.13</ecNumber>
    </recommendedName>
</protein>